<dbReference type="InterPro" id="IPR036322">
    <property type="entry name" value="WD40_repeat_dom_sf"/>
</dbReference>
<dbReference type="OrthoDB" id="1367865at2759"/>
<dbReference type="Gene3D" id="2.130.10.10">
    <property type="entry name" value="YVTN repeat-like/Quinoprotein amine dehydrogenase"/>
    <property type="match status" value="1"/>
</dbReference>
<keyword evidence="4" id="KW-0539">Nucleus</keyword>
<reference evidence="6" key="1">
    <citation type="journal article" date="2020" name="Phytopathology">
        <title>Genome sequence of the chestnut blight fungus Cryphonectria parasitica EP155: A fundamental resource for an archetypical invasive plant pathogen.</title>
        <authorList>
            <person name="Crouch J.A."/>
            <person name="Dawe A."/>
            <person name="Aerts A."/>
            <person name="Barry K."/>
            <person name="Churchill A.C.L."/>
            <person name="Grimwood J."/>
            <person name="Hillman B."/>
            <person name="Milgroom M.G."/>
            <person name="Pangilinan J."/>
            <person name="Smith M."/>
            <person name="Salamov A."/>
            <person name="Schmutz J."/>
            <person name="Yadav J."/>
            <person name="Grigoriev I.V."/>
            <person name="Nuss D."/>
        </authorList>
    </citation>
    <scope>NUCLEOTIDE SEQUENCE</scope>
    <source>
        <strain evidence="6">EP155</strain>
    </source>
</reference>
<keyword evidence="2" id="KW-0853">WD repeat</keyword>
<evidence type="ECO:0000256" key="3">
    <source>
        <dbReference type="ARBA" id="ARBA00022737"/>
    </source>
</evidence>
<dbReference type="InterPro" id="IPR045183">
    <property type="entry name" value="Ebi-like"/>
</dbReference>
<gene>
    <name evidence="6" type="ORF">M406DRAFT_290169</name>
</gene>
<keyword evidence="3" id="KW-0677">Repeat</keyword>
<name>A0A9P5CQC0_CRYP1</name>
<dbReference type="EMBL" id="MU032347">
    <property type="protein sequence ID" value="KAF3765890.1"/>
    <property type="molecule type" value="Genomic_DNA"/>
</dbReference>
<dbReference type="PANTHER" id="PTHR22846">
    <property type="entry name" value="WD40 REPEAT PROTEIN"/>
    <property type="match status" value="1"/>
</dbReference>
<sequence>MKELLDSDRVNYLIWSAPRADYRETAAKLQKEWRVQAPHRHFDFAPHVKNYALVDALNKGLIYQGLERDYAQSQVPEAAAAAATTGEPRGVFGPLLPQAPVNYDQLHDDEEEVLLPSSETAVGHDEKAQPRLANGNPAKRPRLGNANGLENGADTAASPMELDHHQSDGHAYPSPLEGEQAPALAPRTEGPDHATQTEKVDELESRTVYLRLANDEPNSSSSIAATPTAEVSHLRSHQNPILLHCEWNPNDPSRLAAAGTDALARVWTVSRATGPEQVADHVDPGWPSINLIDEDFPPNSRISAISWASDGKHIAVATDDDQKARIDLWDMEGNQVQHWDDFEAPIVKLRCNPYGRQTLCVSPSTTKTASNQPDGWIATLLPSASANVVERPLPGYDESDEPDADWINETDFVLCIRTKLAIFKHTGDSIIQVREFVTRANDPLTAVQYDGTLETGCIAAATANGYIDVWDVSGERRSSDAPAHDGRISVLQWQPVQGARPENERLLASGGEDGTIAIRDARMSDNKAKFEMTIDANPVLALSFTPDGAFIAGATRDRVLIWKVGEYTMPRAQWSRTSQPSRLSPKVNGTAEIEDQHCLCWDANGQRLAFGVNDLLAVINFR</sequence>
<dbReference type="GeneID" id="63836019"/>
<dbReference type="InterPro" id="IPR001680">
    <property type="entry name" value="WD40_rpt"/>
</dbReference>
<dbReference type="Proteomes" id="UP000803844">
    <property type="component" value="Unassembled WGS sequence"/>
</dbReference>
<proteinExistence type="predicted"/>
<evidence type="ECO:0000256" key="5">
    <source>
        <dbReference type="SAM" id="MobiDB-lite"/>
    </source>
</evidence>
<dbReference type="SMART" id="SM00320">
    <property type="entry name" value="WD40"/>
    <property type="match status" value="5"/>
</dbReference>
<protein>
    <submittedName>
        <fullName evidence="6">Uncharacterized protein</fullName>
    </submittedName>
</protein>
<dbReference type="SUPFAM" id="SSF50978">
    <property type="entry name" value="WD40 repeat-like"/>
    <property type="match status" value="1"/>
</dbReference>
<dbReference type="PANTHER" id="PTHR22846:SF2">
    <property type="entry name" value="F-BOX-LIKE_WD REPEAT-CONTAINING PROTEIN EBI"/>
    <property type="match status" value="1"/>
</dbReference>
<evidence type="ECO:0000256" key="2">
    <source>
        <dbReference type="ARBA" id="ARBA00022574"/>
    </source>
</evidence>
<dbReference type="RefSeq" id="XP_040776851.1">
    <property type="nucleotide sequence ID" value="XM_040918890.1"/>
</dbReference>
<comment type="subcellular location">
    <subcellularLocation>
        <location evidence="1">Nucleus</location>
    </subcellularLocation>
</comment>
<dbReference type="GO" id="GO:0006357">
    <property type="term" value="P:regulation of transcription by RNA polymerase II"/>
    <property type="evidence" value="ECO:0007669"/>
    <property type="project" value="TreeGrafter"/>
</dbReference>
<evidence type="ECO:0000313" key="7">
    <source>
        <dbReference type="Proteomes" id="UP000803844"/>
    </source>
</evidence>
<dbReference type="AlphaFoldDB" id="A0A9P5CQC0"/>
<comment type="caution">
    <text evidence="6">The sequence shown here is derived from an EMBL/GenBank/DDBJ whole genome shotgun (WGS) entry which is preliminary data.</text>
</comment>
<evidence type="ECO:0000313" key="6">
    <source>
        <dbReference type="EMBL" id="KAF3765890.1"/>
    </source>
</evidence>
<dbReference type="Gene3D" id="1.20.960.30">
    <property type="match status" value="1"/>
</dbReference>
<evidence type="ECO:0000256" key="4">
    <source>
        <dbReference type="ARBA" id="ARBA00023242"/>
    </source>
</evidence>
<feature type="region of interest" description="Disordered" evidence="5">
    <location>
        <begin position="120"/>
        <end position="205"/>
    </location>
</feature>
<accession>A0A9P5CQC0</accession>
<dbReference type="GO" id="GO:0003714">
    <property type="term" value="F:transcription corepressor activity"/>
    <property type="evidence" value="ECO:0007669"/>
    <property type="project" value="InterPro"/>
</dbReference>
<organism evidence="6 7">
    <name type="scientific">Cryphonectria parasitica (strain ATCC 38755 / EP155)</name>
    <dbReference type="NCBI Taxonomy" id="660469"/>
    <lineage>
        <taxon>Eukaryota</taxon>
        <taxon>Fungi</taxon>
        <taxon>Dikarya</taxon>
        <taxon>Ascomycota</taxon>
        <taxon>Pezizomycotina</taxon>
        <taxon>Sordariomycetes</taxon>
        <taxon>Sordariomycetidae</taxon>
        <taxon>Diaporthales</taxon>
        <taxon>Cryphonectriaceae</taxon>
        <taxon>Cryphonectria-Endothia species complex</taxon>
        <taxon>Cryphonectria</taxon>
    </lineage>
</organism>
<dbReference type="InterPro" id="IPR015943">
    <property type="entry name" value="WD40/YVTN_repeat-like_dom_sf"/>
</dbReference>
<keyword evidence="7" id="KW-1185">Reference proteome</keyword>
<evidence type="ECO:0000256" key="1">
    <source>
        <dbReference type="ARBA" id="ARBA00004123"/>
    </source>
</evidence>
<dbReference type="GO" id="GO:0034967">
    <property type="term" value="C:Set3 complex"/>
    <property type="evidence" value="ECO:0007669"/>
    <property type="project" value="TreeGrafter"/>
</dbReference>
<feature type="compositionally biased region" description="Basic and acidic residues" evidence="5">
    <location>
        <begin position="189"/>
        <end position="205"/>
    </location>
</feature>